<reference evidence="8 9" key="1">
    <citation type="journal article" date="2013" name="PLoS Genet.">
        <title>Distinctive expansion of potential virulence genes in the genome of the oomycete fish pathogen Saprolegnia parasitica.</title>
        <authorList>
            <person name="Jiang R.H."/>
            <person name="de Bruijn I."/>
            <person name="Haas B.J."/>
            <person name="Belmonte R."/>
            <person name="Lobach L."/>
            <person name="Christie J."/>
            <person name="van den Ackerveken G."/>
            <person name="Bottin A."/>
            <person name="Bulone V."/>
            <person name="Diaz-Moreno S.M."/>
            <person name="Dumas B."/>
            <person name="Fan L."/>
            <person name="Gaulin E."/>
            <person name="Govers F."/>
            <person name="Grenville-Briggs L.J."/>
            <person name="Horner N.R."/>
            <person name="Levin J.Z."/>
            <person name="Mammella M."/>
            <person name="Meijer H.J."/>
            <person name="Morris P."/>
            <person name="Nusbaum C."/>
            <person name="Oome S."/>
            <person name="Phillips A.J."/>
            <person name="van Rooyen D."/>
            <person name="Rzeszutek E."/>
            <person name="Saraiva M."/>
            <person name="Secombes C.J."/>
            <person name="Seidl M.F."/>
            <person name="Snel B."/>
            <person name="Stassen J.H."/>
            <person name="Sykes S."/>
            <person name="Tripathy S."/>
            <person name="van den Berg H."/>
            <person name="Vega-Arreguin J.C."/>
            <person name="Wawra S."/>
            <person name="Young S.K."/>
            <person name="Zeng Q."/>
            <person name="Dieguez-Uribeondo J."/>
            <person name="Russ C."/>
            <person name="Tyler B.M."/>
            <person name="van West P."/>
        </authorList>
    </citation>
    <scope>NUCLEOTIDE SEQUENCE [LARGE SCALE GENOMIC DNA]</scope>
    <source>
        <strain evidence="8 9">CBS 223.65</strain>
    </source>
</reference>
<evidence type="ECO:0000256" key="1">
    <source>
        <dbReference type="ARBA" id="ARBA00004123"/>
    </source>
</evidence>
<dbReference type="KEGG" id="spar:SPRG_01732"/>
<dbReference type="OrthoDB" id="153872at2759"/>
<keyword evidence="4" id="KW-0804">Transcription</keyword>
<dbReference type="PANTHER" id="PTHR12228">
    <property type="entry name" value="TRANSCRIPTION INITIATION FACTOR TFIID 55 KD SUBUNIT-RELATED"/>
    <property type="match status" value="1"/>
</dbReference>
<feature type="non-terminal residue" evidence="8">
    <location>
        <position position="1"/>
    </location>
</feature>
<feature type="domain" description="TAFII55 protein conserved region" evidence="7">
    <location>
        <begin position="1"/>
        <end position="147"/>
    </location>
</feature>
<sequence>MMEQYLLRVPKKVGTELRKKIQDKDIKGVDMVAGADNKHFKFHLGDQEYPVTLNQLPCILETHKTYDDNLFYKSGEIGQIFMVHENAEKQKLYEDVAELPSGITPPTTNIVKRKYSKTKKYPTFPKSDVARVEDSLIRIMGGGVIEDVQEELVDYCDWMVTDAEPHGIVVYDEMDLIVQHPEYLTISKKKDQNEKDGNSAGSVLADRGQAIDDARTPADVLSEEDDDMDDDGKSKPATAASTPTNSGNKSAEDDDFDEDMERMLNEDMERMLNEDMDDDDDDDKYNLQEDPQYVAFVRQRQVLQKKLHDLETEILTNQASISSATNFVLKQRFQVKDQTLQQQKAQLHDSLNETNQAIQDLEAKA</sequence>
<keyword evidence="3" id="KW-0805">Transcription regulation</keyword>
<feature type="compositionally biased region" description="Basic and acidic residues" evidence="6">
    <location>
        <begin position="188"/>
        <end position="197"/>
    </location>
</feature>
<dbReference type="GeneID" id="24124313"/>
<evidence type="ECO:0000256" key="5">
    <source>
        <dbReference type="ARBA" id="ARBA00023242"/>
    </source>
</evidence>
<dbReference type="RefSeq" id="XP_012195489.1">
    <property type="nucleotide sequence ID" value="XM_012340099.1"/>
</dbReference>
<dbReference type="GO" id="GO:0051123">
    <property type="term" value="P:RNA polymerase II preinitiation complex assembly"/>
    <property type="evidence" value="ECO:0007669"/>
    <property type="project" value="TreeGrafter"/>
</dbReference>
<comment type="subcellular location">
    <subcellularLocation>
        <location evidence="1">Nucleus</location>
    </subcellularLocation>
</comment>
<evidence type="ECO:0000256" key="3">
    <source>
        <dbReference type="ARBA" id="ARBA00023015"/>
    </source>
</evidence>
<dbReference type="PANTHER" id="PTHR12228:SF0">
    <property type="entry name" value="TATA-BOX BINDING PROTEIN ASSOCIATED FACTOR 7"/>
    <property type="match status" value="1"/>
</dbReference>
<name>A0A067CTM1_SAPPC</name>
<protein>
    <recommendedName>
        <fullName evidence="7">TAFII55 protein conserved region domain-containing protein</fullName>
    </recommendedName>
</protein>
<accession>A0A067CTM1</accession>
<dbReference type="InterPro" id="IPR006751">
    <property type="entry name" value="TAFII55_prot_cons_reg"/>
</dbReference>
<dbReference type="GO" id="GO:0005669">
    <property type="term" value="C:transcription factor TFIID complex"/>
    <property type="evidence" value="ECO:0007669"/>
    <property type="project" value="InterPro"/>
</dbReference>
<dbReference type="VEuPathDB" id="FungiDB:SPRG_01732"/>
<dbReference type="CDD" id="cd08047">
    <property type="entry name" value="TAF7"/>
    <property type="match status" value="1"/>
</dbReference>
<evidence type="ECO:0000259" key="7">
    <source>
        <dbReference type="SMART" id="SM01370"/>
    </source>
</evidence>
<dbReference type="EMBL" id="KK583192">
    <property type="protein sequence ID" value="KDO33853.1"/>
    <property type="molecule type" value="Genomic_DNA"/>
</dbReference>
<evidence type="ECO:0000313" key="9">
    <source>
        <dbReference type="Proteomes" id="UP000030745"/>
    </source>
</evidence>
<proteinExistence type="inferred from homology"/>
<dbReference type="InterPro" id="IPR037817">
    <property type="entry name" value="TAF7"/>
</dbReference>
<gene>
    <name evidence="8" type="ORF">SPRG_01732</name>
</gene>
<dbReference type="GO" id="GO:0016251">
    <property type="term" value="F:RNA polymerase II general transcription initiation factor activity"/>
    <property type="evidence" value="ECO:0007669"/>
    <property type="project" value="TreeGrafter"/>
</dbReference>
<organism evidence="8 9">
    <name type="scientific">Saprolegnia parasitica (strain CBS 223.65)</name>
    <dbReference type="NCBI Taxonomy" id="695850"/>
    <lineage>
        <taxon>Eukaryota</taxon>
        <taxon>Sar</taxon>
        <taxon>Stramenopiles</taxon>
        <taxon>Oomycota</taxon>
        <taxon>Saprolegniomycetes</taxon>
        <taxon>Saprolegniales</taxon>
        <taxon>Saprolegniaceae</taxon>
        <taxon>Saprolegnia</taxon>
    </lineage>
</organism>
<evidence type="ECO:0000313" key="8">
    <source>
        <dbReference type="EMBL" id="KDO33853.1"/>
    </source>
</evidence>
<dbReference type="Pfam" id="PF04658">
    <property type="entry name" value="TAFII55_N"/>
    <property type="match status" value="1"/>
</dbReference>
<evidence type="ECO:0000256" key="6">
    <source>
        <dbReference type="SAM" id="MobiDB-lite"/>
    </source>
</evidence>
<dbReference type="AlphaFoldDB" id="A0A067CTM1"/>
<dbReference type="Proteomes" id="UP000030745">
    <property type="component" value="Unassembled WGS sequence"/>
</dbReference>
<evidence type="ECO:0000256" key="2">
    <source>
        <dbReference type="ARBA" id="ARBA00009368"/>
    </source>
</evidence>
<keyword evidence="5" id="KW-0539">Nucleus</keyword>
<feature type="region of interest" description="Disordered" evidence="6">
    <location>
        <begin position="188"/>
        <end position="257"/>
    </location>
</feature>
<dbReference type="SMART" id="SM01370">
    <property type="entry name" value="TAFII55_N"/>
    <property type="match status" value="1"/>
</dbReference>
<feature type="compositionally biased region" description="Polar residues" evidence="6">
    <location>
        <begin position="239"/>
        <end position="249"/>
    </location>
</feature>
<comment type="similarity">
    <text evidence="2">Belongs to the TAF7 family.</text>
</comment>
<keyword evidence="9" id="KW-1185">Reference proteome</keyword>
<dbReference type="OMA" id="KWEKMQN"/>
<feature type="compositionally biased region" description="Acidic residues" evidence="6">
    <location>
        <begin position="221"/>
        <end position="230"/>
    </location>
</feature>
<dbReference type="STRING" id="695850.A0A067CTM1"/>
<evidence type="ECO:0000256" key="4">
    <source>
        <dbReference type="ARBA" id="ARBA00023163"/>
    </source>
</evidence>